<protein>
    <submittedName>
        <fullName evidence="1">RHS repeat domain-containing protein</fullName>
    </submittedName>
</protein>
<evidence type="ECO:0000313" key="1">
    <source>
        <dbReference type="EMBL" id="MFD2161543.1"/>
    </source>
</evidence>
<evidence type="ECO:0000313" key="2">
    <source>
        <dbReference type="Proteomes" id="UP001597387"/>
    </source>
</evidence>
<gene>
    <name evidence="1" type="ORF">ACFSJU_04010</name>
</gene>
<dbReference type="Pfam" id="PF05593">
    <property type="entry name" value="RHS_repeat"/>
    <property type="match status" value="1"/>
</dbReference>
<keyword evidence="2" id="KW-1185">Reference proteome</keyword>
<proteinExistence type="predicted"/>
<dbReference type="PROSITE" id="PS51257">
    <property type="entry name" value="PROKAR_LIPOPROTEIN"/>
    <property type="match status" value="1"/>
</dbReference>
<dbReference type="Gene3D" id="2.180.10.10">
    <property type="entry name" value="RHS repeat-associated core"/>
    <property type="match status" value="1"/>
</dbReference>
<sequence length="252" mass="27633">MKKQFLTLLVATATAFTACKDNDDPVIRTKVLSKLISIEDGDTTTHAFNYDSNKRLTSFGTADNTEKTSFTYDAGGNLTKVENIEGDSKQVFEAVYTNAIPVTGSLKTYDEGQLQSTTNLEYTIASGKVTEIIQKVQTQQSAKSTLTYQNGNVTKIETVLTAGGTYTRTYTYGTKKSMLTNPAVKYVLDPAGITASFIAKNEVLTENFDSPGTEFDVNSNTVYTYDSQGYPLTATVTSDEEVVTLKFEYKEI</sequence>
<name>A0ABW4ZHV3_9SPHI</name>
<accession>A0ABW4ZHV3</accession>
<comment type="caution">
    <text evidence="1">The sequence shown here is derived from an EMBL/GenBank/DDBJ whole genome shotgun (WGS) entry which is preliminary data.</text>
</comment>
<dbReference type="Proteomes" id="UP001597387">
    <property type="component" value="Unassembled WGS sequence"/>
</dbReference>
<organism evidence="1 2">
    <name type="scientific">Paradesertivirga mongoliensis</name>
    <dbReference type="NCBI Taxonomy" id="2100740"/>
    <lineage>
        <taxon>Bacteria</taxon>
        <taxon>Pseudomonadati</taxon>
        <taxon>Bacteroidota</taxon>
        <taxon>Sphingobacteriia</taxon>
        <taxon>Sphingobacteriales</taxon>
        <taxon>Sphingobacteriaceae</taxon>
        <taxon>Paradesertivirga</taxon>
    </lineage>
</organism>
<dbReference type="RefSeq" id="WP_255899074.1">
    <property type="nucleotide sequence ID" value="NZ_JAFMZO010000001.1"/>
</dbReference>
<reference evidence="2" key="1">
    <citation type="journal article" date="2019" name="Int. J. Syst. Evol. Microbiol.">
        <title>The Global Catalogue of Microorganisms (GCM) 10K type strain sequencing project: providing services to taxonomists for standard genome sequencing and annotation.</title>
        <authorList>
            <consortium name="The Broad Institute Genomics Platform"/>
            <consortium name="The Broad Institute Genome Sequencing Center for Infectious Disease"/>
            <person name="Wu L."/>
            <person name="Ma J."/>
        </authorList>
    </citation>
    <scope>NUCLEOTIDE SEQUENCE [LARGE SCALE GENOMIC DNA]</scope>
    <source>
        <strain evidence="2">KCTC 42217</strain>
    </source>
</reference>
<dbReference type="InterPro" id="IPR031325">
    <property type="entry name" value="RHS_repeat"/>
</dbReference>
<dbReference type="EMBL" id="JBHUHZ010000001">
    <property type="protein sequence ID" value="MFD2161543.1"/>
    <property type="molecule type" value="Genomic_DNA"/>
</dbReference>